<evidence type="ECO:0000313" key="2">
    <source>
        <dbReference type="EMBL" id="SDA78914.1"/>
    </source>
</evidence>
<evidence type="ECO:0000313" key="3">
    <source>
        <dbReference type="Proteomes" id="UP000198588"/>
    </source>
</evidence>
<dbReference type="AlphaFoldDB" id="A0A1G5Y9U2"/>
<proteinExistence type="predicted"/>
<organism evidence="2 3">
    <name type="scientific">Mesorhizobium qingshengii</name>
    <dbReference type="NCBI Taxonomy" id="1165689"/>
    <lineage>
        <taxon>Bacteria</taxon>
        <taxon>Pseudomonadati</taxon>
        <taxon>Pseudomonadota</taxon>
        <taxon>Alphaproteobacteria</taxon>
        <taxon>Hyphomicrobiales</taxon>
        <taxon>Phyllobacteriaceae</taxon>
        <taxon>Mesorhizobium</taxon>
    </lineage>
</organism>
<gene>
    <name evidence="2" type="ORF">SAMN02927914_03042</name>
</gene>
<dbReference type="Proteomes" id="UP000198588">
    <property type="component" value="Unassembled WGS sequence"/>
</dbReference>
<feature type="transmembrane region" description="Helical" evidence="1">
    <location>
        <begin position="6"/>
        <end position="27"/>
    </location>
</feature>
<dbReference type="Pfam" id="PF08592">
    <property type="entry name" value="Anthrone_oxy"/>
    <property type="match status" value="1"/>
</dbReference>
<keyword evidence="1" id="KW-0472">Membrane</keyword>
<dbReference type="InterPro" id="IPR013901">
    <property type="entry name" value="Anthrone_oxy"/>
</dbReference>
<feature type="transmembrane region" description="Helical" evidence="1">
    <location>
        <begin position="87"/>
        <end position="107"/>
    </location>
</feature>
<keyword evidence="1" id="KW-0812">Transmembrane</keyword>
<name>A0A1G5Y9U2_9HYPH</name>
<keyword evidence="1" id="KW-1133">Transmembrane helix</keyword>
<sequence>MITKLLPTLIFFAAIGAGVVGGVFFAFSNFVMPALARLPAAGGIAAMNSINITVFTPTFMTALFGTGLVCLVLIAGAILGWSQQGSFWLLAGALIYLVGNPIVTMVFNVPLNDALAAVDPASSNGATVWTTYLRDWVMWNHVRAVTAIVALGCFIFAWR</sequence>
<dbReference type="RefSeq" id="WP_208604621.1">
    <property type="nucleotide sequence ID" value="NZ_FMXM01000008.1"/>
</dbReference>
<evidence type="ECO:0000256" key="1">
    <source>
        <dbReference type="SAM" id="Phobius"/>
    </source>
</evidence>
<feature type="transmembrane region" description="Helical" evidence="1">
    <location>
        <begin position="138"/>
        <end position="158"/>
    </location>
</feature>
<feature type="transmembrane region" description="Helical" evidence="1">
    <location>
        <begin position="59"/>
        <end position="80"/>
    </location>
</feature>
<dbReference type="EMBL" id="FMXM01000008">
    <property type="protein sequence ID" value="SDA78914.1"/>
    <property type="molecule type" value="Genomic_DNA"/>
</dbReference>
<protein>
    <submittedName>
        <fullName evidence="2">Uncharacterized membrane protein</fullName>
    </submittedName>
</protein>
<dbReference type="STRING" id="1165689.SAMN02927914_03042"/>
<reference evidence="2 3" key="1">
    <citation type="submission" date="2016-10" db="EMBL/GenBank/DDBJ databases">
        <authorList>
            <person name="de Groot N.N."/>
        </authorList>
    </citation>
    <scope>NUCLEOTIDE SEQUENCE [LARGE SCALE GENOMIC DNA]</scope>
    <source>
        <strain evidence="2 3">CGMCC 1.12097</strain>
    </source>
</reference>
<accession>A0A1G5Y9U2</accession>